<dbReference type="EMBL" id="CP050063">
    <property type="protein sequence ID" value="QIP11734.1"/>
    <property type="molecule type" value="Genomic_DNA"/>
</dbReference>
<dbReference type="InterPro" id="IPR015315">
    <property type="entry name" value="DUF1963"/>
</dbReference>
<name>A0A6G9AHB9_9BACT</name>
<accession>A0A6G9AHB9</accession>
<protein>
    <submittedName>
        <fullName evidence="1">DUF1963 domain-containing protein</fullName>
    </submittedName>
</protein>
<keyword evidence="2" id="KW-1185">Reference proteome</keyword>
<dbReference type="Pfam" id="PF09234">
    <property type="entry name" value="DUF1963"/>
    <property type="match status" value="1"/>
</dbReference>
<reference evidence="1 2" key="1">
    <citation type="submission" date="2020-03" db="EMBL/GenBank/DDBJ databases">
        <authorList>
            <person name="Kim M.K."/>
        </authorList>
    </citation>
    <scope>NUCLEOTIDE SEQUENCE [LARGE SCALE GENOMIC DNA]</scope>
    <source>
        <strain evidence="1 2">BT328</strain>
    </source>
</reference>
<dbReference type="Proteomes" id="UP000501802">
    <property type="component" value="Chromosome"/>
</dbReference>
<dbReference type="SUPFAM" id="SSF103032">
    <property type="entry name" value="Hypothetical protein YwqG"/>
    <property type="match status" value="1"/>
</dbReference>
<dbReference type="RefSeq" id="WP_167205203.1">
    <property type="nucleotide sequence ID" value="NZ_CP050063.1"/>
</dbReference>
<dbReference type="AlphaFoldDB" id="A0A6G9AHB9"/>
<proteinExistence type="predicted"/>
<gene>
    <name evidence="1" type="ORF">G8759_03375</name>
</gene>
<dbReference type="PANTHER" id="PTHR36436:SF6">
    <property type="entry name" value="SLL5081 PROTEIN"/>
    <property type="match status" value="1"/>
</dbReference>
<sequence>MTKKQFVEAVARKAIGMQVGGFRPNDDPKASWIGKVLLARRNEDWPYVNGKPMIPLCQINLDEFPFKPDLLSDLALISVFIDADEIPGQDDANGTSWCLRAYKTMDELELLPPVRTGSSMKPMQMIPRIIEQDFPHRDDCPIDIPAKLDDDYEERFLNAEGVKFGGWPTLIQGEVSWPDYASDPTFAFQIDSVEKARWQWGDNGVGYFGRSVTDGGQDKWAFSWQCY</sequence>
<evidence type="ECO:0000313" key="2">
    <source>
        <dbReference type="Proteomes" id="UP000501802"/>
    </source>
</evidence>
<dbReference type="KEGG" id="spib:G8759_03375"/>
<dbReference type="Gene3D" id="2.30.320.10">
    <property type="entry name" value="YwqG-like"/>
    <property type="match status" value="1"/>
</dbReference>
<dbReference type="PANTHER" id="PTHR36436">
    <property type="entry name" value="SLL5081 PROTEIN"/>
    <property type="match status" value="1"/>
</dbReference>
<evidence type="ECO:0000313" key="1">
    <source>
        <dbReference type="EMBL" id="QIP11734.1"/>
    </source>
</evidence>
<organism evidence="1 2">
    <name type="scientific">Spirosoma aureum</name>
    <dbReference type="NCBI Taxonomy" id="2692134"/>
    <lineage>
        <taxon>Bacteria</taxon>
        <taxon>Pseudomonadati</taxon>
        <taxon>Bacteroidota</taxon>
        <taxon>Cytophagia</taxon>
        <taxon>Cytophagales</taxon>
        <taxon>Cytophagaceae</taxon>
        <taxon>Spirosoma</taxon>
    </lineage>
</organism>
<dbReference type="InterPro" id="IPR035948">
    <property type="entry name" value="YwqG-like_sf"/>
</dbReference>